<name>E4SD88_CALK2</name>
<dbReference type="AlphaFoldDB" id="E4SD88"/>
<protein>
    <submittedName>
        <fullName evidence="1">Uncharacterized protein</fullName>
    </submittedName>
</protein>
<gene>
    <name evidence="1" type="ordered locus">Calkro_0240</name>
</gene>
<keyword evidence="2" id="KW-1185">Reference proteome</keyword>
<organism evidence="1 2">
    <name type="scientific">Caldicellulosiruptor kronotskyensis (strain DSM 18902 / VKM B-2412 / 2002)</name>
    <dbReference type="NCBI Taxonomy" id="632348"/>
    <lineage>
        <taxon>Bacteria</taxon>
        <taxon>Bacillati</taxon>
        <taxon>Bacillota</taxon>
        <taxon>Bacillota incertae sedis</taxon>
        <taxon>Caldicellulosiruptorales</taxon>
        <taxon>Caldicellulosiruptoraceae</taxon>
        <taxon>Caldicellulosiruptor</taxon>
    </lineage>
</organism>
<dbReference type="RefSeq" id="WP_013429309.1">
    <property type="nucleotide sequence ID" value="NC_014720.1"/>
</dbReference>
<sequence>MRNGPWAASKVTIIKGNSYNQASDFQQCIVKGYRDRKTGMEVMFFYLSKDENGLWKVISVGTGPLIKSMVRTNNIRLNPK</sequence>
<reference evidence="1 2" key="2">
    <citation type="journal article" date="2011" name="J. Bacteriol.">
        <title>Complete genome sequences for the anaerobic, extremely thermophilic plant biomass-degrading bacteria Caldicellulosiruptor hydrothermalis, Caldicellulosiruptor kristjanssonii, Caldicellulosiruptor kronotskyensis, Caldicellulosiruptor owensenis, and Caldicellulosiruptor lactoaceticus.</title>
        <authorList>
            <person name="Blumer-Schuette S.E."/>
            <person name="Ozdemir I."/>
            <person name="Mistry D."/>
            <person name="Lucas S."/>
            <person name="Lapidus A."/>
            <person name="Cheng J.F."/>
            <person name="Goodwin L.A."/>
            <person name="Pitluck S."/>
            <person name="Land M.L."/>
            <person name="Hauser L.J."/>
            <person name="Woyke T."/>
            <person name="Mikhailova N."/>
            <person name="Pati A."/>
            <person name="Kyrpides N.C."/>
            <person name="Ivanova N."/>
            <person name="Detter J.C."/>
            <person name="Walston-Davenport K."/>
            <person name="Han S."/>
            <person name="Adams M.W."/>
            <person name="Kelly R.M."/>
        </authorList>
    </citation>
    <scope>NUCLEOTIDE SEQUENCE [LARGE SCALE GENOMIC DNA]</scope>
    <source>
        <strain evidence="2">DSM 18902 / VKM B-2412 / 2002</strain>
    </source>
</reference>
<dbReference type="Proteomes" id="UP000006835">
    <property type="component" value="Chromosome"/>
</dbReference>
<dbReference type="KEGG" id="ckn:Calkro_0240"/>
<evidence type="ECO:0000313" key="2">
    <source>
        <dbReference type="Proteomes" id="UP000006835"/>
    </source>
</evidence>
<accession>E4SD88</accession>
<reference key="1">
    <citation type="submission" date="2010-11" db="EMBL/GenBank/DDBJ databases">
        <title>Complete sequence of Caldicellulosiruptor kronotskyensis 2002.</title>
        <authorList>
            <consortium name="US DOE Joint Genome Institute"/>
            <person name="Lucas S."/>
            <person name="Copeland A."/>
            <person name="Lapidus A."/>
            <person name="Cheng J.-F."/>
            <person name="Bruce D."/>
            <person name="Goodwin L."/>
            <person name="Pitluck S."/>
            <person name="Davenport K."/>
            <person name="Detter J.C."/>
            <person name="Han C."/>
            <person name="Tapia R."/>
            <person name="Land M."/>
            <person name="Hauser L."/>
            <person name="Jeffries C."/>
            <person name="Kyrpides N."/>
            <person name="Ivanova N."/>
            <person name="Mikhailova N."/>
            <person name="Blumer-Schuette S.E."/>
            <person name="Kelly R.M."/>
            <person name="Woyke T."/>
        </authorList>
    </citation>
    <scope>NUCLEOTIDE SEQUENCE</scope>
    <source>
        <strain>2002</strain>
    </source>
</reference>
<dbReference type="PATRIC" id="fig|632348.3.peg.256"/>
<proteinExistence type="predicted"/>
<evidence type="ECO:0000313" key="1">
    <source>
        <dbReference type="EMBL" id="ADQ45152.1"/>
    </source>
</evidence>
<dbReference type="HOGENOM" id="CLU_2583093_0_0_9"/>
<dbReference type="EMBL" id="CP002330">
    <property type="protein sequence ID" value="ADQ45152.1"/>
    <property type="molecule type" value="Genomic_DNA"/>
</dbReference>